<evidence type="ECO:0008006" key="12">
    <source>
        <dbReference type="Google" id="ProtNLM"/>
    </source>
</evidence>
<dbReference type="GO" id="GO:0005743">
    <property type="term" value="C:mitochondrial inner membrane"/>
    <property type="evidence" value="ECO:0007669"/>
    <property type="project" value="TreeGrafter"/>
</dbReference>
<keyword evidence="11" id="KW-1185">Reference proteome</keyword>
<evidence type="ECO:0000313" key="10">
    <source>
        <dbReference type="EMBL" id="KAF2427172.1"/>
    </source>
</evidence>
<comment type="caution">
    <text evidence="10">The sequence shown here is derived from an EMBL/GenBank/DDBJ whole genome shotgun (WGS) entry which is preliminary data.</text>
</comment>
<evidence type="ECO:0000256" key="7">
    <source>
        <dbReference type="ARBA" id="ARBA00023136"/>
    </source>
</evidence>
<dbReference type="OrthoDB" id="18175at2759"/>
<gene>
    <name evidence="10" type="ORF">EJ08DRAFT_736238</name>
</gene>
<keyword evidence="7" id="KW-0472">Membrane</keyword>
<dbReference type="AlphaFoldDB" id="A0A9P4NM75"/>
<evidence type="ECO:0000256" key="6">
    <source>
        <dbReference type="ARBA" id="ARBA00023128"/>
    </source>
</evidence>
<evidence type="ECO:0000256" key="8">
    <source>
        <dbReference type="ARBA" id="ARBA00038077"/>
    </source>
</evidence>
<comment type="similarity">
    <text evidence="8">Belongs to the PET100 family.</text>
</comment>
<sequence length="143" mass="16429">MGGPNLEIFKFGMYIAFPIGWMYYFGTNLDHKFSIPDFWPKPNQMHKIPFEKDDINQELERLKNRRLALRRARLEQEGLLGGDGEESGSVGEDLGVSVRAPVKRGGILDRLAEKPVNEREDTQRTSSVHVESRKGWLDWAKGR</sequence>
<proteinExistence type="inferred from homology"/>
<evidence type="ECO:0000256" key="1">
    <source>
        <dbReference type="ARBA" id="ARBA00004167"/>
    </source>
</evidence>
<reference evidence="10" key="1">
    <citation type="journal article" date="2020" name="Stud. Mycol.">
        <title>101 Dothideomycetes genomes: a test case for predicting lifestyles and emergence of pathogens.</title>
        <authorList>
            <person name="Haridas S."/>
            <person name="Albert R."/>
            <person name="Binder M."/>
            <person name="Bloem J."/>
            <person name="Labutti K."/>
            <person name="Salamov A."/>
            <person name="Andreopoulos B."/>
            <person name="Baker S."/>
            <person name="Barry K."/>
            <person name="Bills G."/>
            <person name="Bluhm B."/>
            <person name="Cannon C."/>
            <person name="Castanera R."/>
            <person name="Culley D."/>
            <person name="Daum C."/>
            <person name="Ezra D."/>
            <person name="Gonzalez J."/>
            <person name="Henrissat B."/>
            <person name="Kuo A."/>
            <person name="Liang C."/>
            <person name="Lipzen A."/>
            <person name="Lutzoni F."/>
            <person name="Magnuson J."/>
            <person name="Mondo S."/>
            <person name="Nolan M."/>
            <person name="Ohm R."/>
            <person name="Pangilinan J."/>
            <person name="Park H.-J."/>
            <person name="Ramirez L."/>
            <person name="Alfaro M."/>
            <person name="Sun H."/>
            <person name="Tritt A."/>
            <person name="Yoshinaga Y."/>
            <person name="Zwiers L.-H."/>
            <person name="Turgeon B."/>
            <person name="Goodwin S."/>
            <person name="Spatafora J."/>
            <person name="Crous P."/>
            <person name="Grigoriev I."/>
        </authorList>
    </citation>
    <scope>NUCLEOTIDE SEQUENCE</scope>
    <source>
        <strain evidence="10">CBS 130266</strain>
    </source>
</reference>
<keyword evidence="3" id="KW-0812">Transmembrane</keyword>
<keyword evidence="4" id="KW-0809">Transit peptide</keyword>
<dbReference type="GO" id="GO:0051082">
    <property type="term" value="F:unfolded protein binding"/>
    <property type="evidence" value="ECO:0007669"/>
    <property type="project" value="TreeGrafter"/>
</dbReference>
<name>A0A9P4NM75_9PEZI</name>
<dbReference type="Pfam" id="PF09803">
    <property type="entry name" value="Pet100"/>
    <property type="match status" value="1"/>
</dbReference>
<evidence type="ECO:0000256" key="3">
    <source>
        <dbReference type="ARBA" id="ARBA00022692"/>
    </source>
</evidence>
<accession>A0A9P4NM75</accession>
<dbReference type="PANTHER" id="PTHR33968">
    <property type="entry name" value="PROTEIN PET100 HOMOLOG, MITOCHONDRIAL"/>
    <property type="match status" value="1"/>
</dbReference>
<dbReference type="Proteomes" id="UP000800235">
    <property type="component" value="Unassembled WGS sequence"/>
</dbReference>
<dbReference type="InterPro" id="IPR018625">
    <property type="entry name" value="Pet100"/>
</dbReference>
<protein>
    <recommendedName>
        <fullName evidence="12">Mitochondrial cytochrome c oxidase assembly factor</fullName>
    </recommendedName>
</protein>
<dbReference type="PANTHER" id="PTHR33968:SF1">
    <property type="entry name" value="PROTEIN PET100 HOMOLOG, MITOCHONDRIAL"/>
    <property type="match status" value="1"/>
</dbReference>
<dbReference type="EMBL" id="MU007062">
    <property type="protein sequence ID" value="KAF2427172.1"/>
    <property type="molecule type" value="Genomic_DNA"/>
</dbReference>
<feature type="compositionally biased region" description="Basic and acidic residues" evidence="9">
    <location>
        <begin position="110"/>
        <end position="123"/>
    </location>
</feature>
<keyword evidence="6" id="KW-0496">Mitochondrion</keyword>
<organism evidence="10 11">
    <name type="scientific">Tothia fuscella</name>
    <dbReference type="NCBI Taxonomy" id="1048955"/>
    <lineage>
        <taxon>Eukaryota</taxon>
        <taxon>Fungi</taxon>
        <taxon>Dikarya</taxon>
        <taxon>Ascomycota</taxon>
        <taxon>Pezizomycotina</taxon>
        <taxon>Dothideomycetes</taxon>
        <taxon>Pleosporomycetidae</taxon>
        <taxon>Venturiales</taxon>
        <taxon>Cylindrosympodiaceae</taxon>
        <taxon>Tothia</taxon>
    </lineage>
</organism>
<dbReference type="GO" id="GO:0033617">
    <property type="term" value="P:mitochondrial respiratory chain complex IV assembly"/>
    <property type="evidence" value="ECO:0007669"/>
    <property type="project" value="InterPro"/>
</dbReference>
<comment type="subcellular location">
    <subcellularLocation>
        <location evidence="1">Membrane</location>
        <topology evidence="1">Single-pass membrane protein</topology>
    </subcellularLocation>
    <subcellularLocation>
        <location evidence="2">Mitochondrion membrane</location>
    </subcellularLocation>
</comment>
<evidence type="ECO:0000256" key="9">
    <source>
        <dbReference type="SAM" id="MobiDB-lite"/>
    </source>
</evidence>
<feature type="region of interest" description="Disordered" evidence="9">
    <location>
        <begin position="110"/>
        <end position="143"/>
    </location>
</feature>
<evidence type="ECO:0000256" key="5">
    <source>
        <dbReference type="ARBA" id="ARBA00022989"/>
    </source>
</evidence>
<evidence type="ECO:0000256" key="4">
    <source>
        <dbReference type="ARBA" id="ARBA00022946"/>
    </source>
</evidence>
<evidence type="ECO:0000313" key="11">
    <source>
        <dbReference type="Proteomes" id="UP000800235"/>
    </source>
</evidence>
<evidence type="ECO:0000256" key="2">
    <source>
        <dbReference type="ARBA" id="ARBA00004325"/>
    </source>
</evidence>
<keyword evidence="5" id="KW-1133">Transmembrane helix</keyword>
<feature type="compositionally biased region" description="Basic and acidic residues" evidence="9">
    <location>
        <begin position="130"/>
        <end position="143"/>
    </location>
</feature>